<dbReference type="GO" id="GO:0006629">
    <property type="term" value="P:lipid metabolic process"/>
    <property type="evidence" value="ECO:0007669"/>
    <property type="project" value="InterPro"/>
</dbReference>
<dbReference type="InterPro" id="IPR002921">
    <property type="entry name" value="Fungal_lipase-type"/>
</dbReference>
<reference evidence="2 3" key="1">
    <citation type="submission" date="2019-12" db="EMBL/GenBank/DDBJ databases">
        <title>Whole genome sequences of Lactococcus raffinolactis strains isolated from sewage.</title>
        <authorList>
            <person name="Ybazeta G."/>
            <person name="Ross M."/>
            <person name="Brabant-Kirwan D."/>
            <person name="Saleh M."/>
            <person name="Dillon J.A."/>
            <person name="Splinter K."/>
            <person name="Nokhbeh R."/>
        </authorList>
    </citation>
    <scope>NUCLEOTIDE SEQUENCE [LARGE SCALE GENOMIC DNA]</scope>
    <source>
        <strain evidence="2 3">Lr_19_14</strain>
    </source>
</reference>
<dbReference type="Pfam" id="PF01764">
    <property type="entry name" value="Lipase_3"/>
    <property type="match status" value="1"/>
</dbReference>
<dbReference type="Gene3D" id="3.40.50.1820">
    <property type="entry name" value="alpha/beta hydrolase"/>
    <property type="match status" value="1"/>
</dbReference>
<dbReference type="InterPro" id="IPR029058">
    <property type="entry name" value="AB_hydrolase_fold"/>
</dbReference>
<dbReference type="EMBL" id="CP047628">
    <property type="protein sequence ID" value="QIW57811.1"/>
    <property type="molecule type" value="Genomic_DNA"/>
</dbReference>
<sequence length="396" mass="43522">MTMSNLSNFNNMYANLAESAYNKRPLNFPQYQKNSIWKKIDYSQDTLYKTNSGDASFTKGGTNLPNDGIVYLQPDLVDKTMSIQVPKANGGYETQTYPTGGKEQGMLTDTKAGFNSYFVTDTPSLNKDTKQTYLTIRGSDKASIATLNDWIGNDANFALTNSYIPQAKLANQVLVSKIKALNEQAPNAKLNVTGHSLGTMVAAQAVAKLYHDDPKAFETIGEVVLFDGADVTQSLKNMGMTDKEIKAAGKKVTYYVNPFDLVSMLNRTTPYEEQFGTVHVIVPLNFNTTFETKNSSHDFGEFQINAQGLPMVATKDFHPEMLEAGTNLAKLIQNTFIKAEGMLGVISAETIIAALSKGITGLIELGLPTDQAKAIYNQFDEDYKKIIKKAKKAAEK</sequence>
<feature type="domain" description="Fungal lipase-type" evidence="1">
    <location>
        <begin position="166"/>
        <end position="226"/>
    </location>
</feature>
<keyword evidence="3" id="KW-1185">Reference proteome</keyword>
<proteinExistence type="predicted"/>
<dbReference type="SUPFAM" id="SSF53474">
    <property type="entry name" value="alpha/beta-Hydrolases"/>
    <property type="match status" value="1"/>
</dbReference>
<dbReference type="AlphaFoldDB" id="A0AAE6YLW6"/>
<accession>A0AAE6YLW6</accession>
<gene>
    <name evidence="2" type="ORF">GU334_02240</name>
</gene>
<evidence type="ECO:0000313" key="2">
    <source>
        <dbReference type="EMBL" id="QIW57811.1"/>
    </source>
</evidence>
<evidence type="ECO:0000313" key="3">
    <source>
        <dbReference type="Proteomes" id="UP000501558"/>
    </source>
</evidence>
<dbReference type="Proteomes" id="UP000501558">
    <property type="component" value="Chromosome"/>
</dbReference>
<name>A0AAE6YLW6_9LACT</name>
<evidence type="ECO:0000259" key="1">
    <source>
        <dbReference type="Pfam" id="PF01764"/>
    </source>
</evidence>
<protein>
    <submittedName>
        <fullName evidence="2">DUF2974 domain-containing protein</fullName>
    </submittedName>
</protein>
<organism evidence="2 3">
    <name type="scientific">Pseudolactococcus raffinolactis</name>
    <dbReference type="NCBI Taxonomy" id="1366"/>
    <lineage>
        <taxon>Bacteria</taxon>
        <taxon>Bacillati</taxon>
        <taxon>Bacillota</taxon>
        <taxon>Bacilli</taxon>
        <taxon>Lactobacillales</taxon>
        <taxon>Streptococcaceae</taxon>
        <taxon>Pseudolactococcus</taxon>
    </lineage>
</organism>